<organism evidence="3 4">
    <name type="scientific">Cryoendolithus antarcticus</name>
    <dbReference type="NCBI Taxonomy" id="1507870"/>
    <lineage>
        <taxon>Eukaryota</taxon>
        <taxon>Fungi</taxon>
        <taxon>Dikarya</taxon>
        <taxon>Ascomycota</taxon>
        <taxon>Pezizomycotina</taxon>
        <taxon>Dothideomycetes</taxon>
        <taxon>Dothideomycetidae</taxon>
        <taxon>Cladosporiales</taxon>
        <taxon>Cladosporiaceae</taxon>
        <taxon>Cryoendolithus</taxon>
    </lineage>
</organism>
<sequence>MTKNTLSPPPNGTTTPASLIKPFEVVDRGTGLMCTLDSLTDETTAHARTGHVSHTYPTLTNEGVASPSVAPAVTSALMQDALQVLQHLTMNTINQEELVSLWYDGSGMCANGGVIARSAWQTVYDVIVPLAMRSESLQDLSTLAQSIFTSTSMSQQWPAEDSPTALEEAYKLNGASWAAVGMHCFINGMALSQSRASTQASQTAVKDYDVVRRESFDACLKCINFCERFGHMNELTLCLLLRVSMLVTWCYGDDTYLAWRLTGDVSSMIFALGYHEAQVPSASVPPYLVDYRGNLVAMAYEVDKQLATFTGRPPRLPRRYLTVGLSFNAMQAVQVTGFPSSDDRNVALRYRYGAAVNEIREDALDLCFGGKSSELVAQVEQLMVRASFVWASLPGDIKYTPAVWQQVKPMYAIGILELRINLLYSEFLLGKLVMHHSAKYRDGLVQTSQSVLSLVVSAFNQTTIQELPKHRIDLEWWTVLYAMPCASILVLELFRSIEQPNHPAMCNRSAVIRDLSVLVSCCDWLVEPNNSNYALCKQAQSVFSKSLDRIINHSAPVPVMPAAQTSLATPDPSTTDAANGAGNMLTDDPEWLAWLDTIDLDLDPWLDQPGSGPTLAANSTIFP</sequence>
<dbReference type="PANTHER" id="PTHR31001:SF40">
    <property type="entry name" value="ZN(II)2CYS6 TRANSCRIPTION FACTOR (EUROFUNG)"/>
    <property type="match status" value="1"/>
</dbReference>
<dbReference type="EMBL" id="NAJO01000052">
    <property type="protein sequence ID" value="OQN97651.1"/>
    <property type="molecule type" value="Genomic_DNA"/>
</dbReference>
<dbReference type="STRING" id="1507870.A0A1V8SFN1"/>
<dbReference type="Proteomes" id="UP000192596">
    <property type="component" value="Unassembled WGS sequence"/>
</dbReference>
<keyword evidence="2" id="KW-0539">Nucleus</keyword>
<dbReference type="GO" id="GO:0005634">
    <property type="term" value="C:nucleus"/>
    <property type="evidence" value="ECO:0007669"/>
    <property type="project" value="UniProtKB-SubCell"/>
</dbReference>
<evidence type="ECO:0000313" key="4">
    <source>
        <dbReference type="Proteomes" id="UP000192596"/>
    </source>
</evidence>
<evidence type="ECO:0000256" key="2">
    <source>
        <dbReference type="ARBA" id="ARBA00023242"/>
    </source>
</evidence>
<keyword evidence="4" id="KW-1185">Reference proteome</keyword>
<evidence type="ECO:0000256" key="1">
    <source>
        <dbReference type="ARBA" id="ARBA00004123"/>
    </source>
</evidence>
<dbReference type="InParanoid" id="A0A1V8SFN1"/>
<gene>
    <name evidence="3" type="ORF">B0A48_16515</name>
</gene>
<dbReference type="PANTHER" id="PTHR31001">
    <property type="entry name" value="UNCHARACTERIZED TRANSCRIPTIONAL REGULATORY PROTEIN"/>
    <property type="match status" value="1"/>
</dbReference>
<dbReference type="OrthoDB" id="4898680at2759"/>
<reference evidence="4" key="1">
    <citation type="submission" date="2017-03" db="EMBL/GenBank/DDBJ databases">
        <title>Genomes of endolithic fungi from Antarctica.</title>
        <authorList>
            <person name="Coleine C."/>
            <person name="Masonjones S."/>
            <person name="Stajich J.E."/>
        </authorList>
    </citation>
    <scope>NUCLEOTIDE SEQUENCE [LARGE SCALE GENOMIC DNA]</scope>
    <source>
        <strain evidence="4">CCFEE 5527</strain>
    </source>
</reference>
<dbReference type="InterPro" id="IPR050613">
    <property type="entry name" value="Sec_Metabolite_Reg"/>
</dbReference>
<comment type="subcellular location">
    <subcellularLocation>
        <location evidence="1">Nucleus</location>
    </subcellularLocation>
</comment>
<comment type="caution">
    <text evidence="3">The sequence shown here is derived from an EMBL/GenBank/DDBJ whole genome shotgun (WGS) entry which is preliminary data.</text>
</comment>
<name>A0A1V8SFN1_9PEZI</name>
<protein>
    <recommendedName>
        <fullName evidence="5">Transcription factor domain-containing protein</fullName>
    </recommendedName>
</protein>
<evidence type="ECO:0000313" key="3">
    <source>
        <dbReference type="EMBL" id="OQN97651.1"/>
    </source>
</evidence>
<proteinExistence type="predicted"/>
<evidence type="ECO:0008006" key="5">
    <source>
        <dbReference type="Google" id="ProtNLM"/>
    </source>
</evidence>
<dbReference type="AlphaFoldDB" id="A0A1V8SFN1"/>
<dbReference type="CDD" id="cd12148">
    <property type="entry name" value="fungal_TF_MHR"/>
    <property type="match status" value="1"/>
</dbReference>
<accession>A0A1V8SFN1</accession>